<name>A0A1I4EYV8_9HYPH</name>
<dbReference type="PANTHER" id="PTHR43434">
    <property type="entry name" value="PHOSPHOGLYCOLATE PHOSPHATASE"/>
    <property type="match status" value="1"/>
</dbReference>
<dbReference type="Gene3D" id="1.10.150.240">
    <property type="entry name" value="Putative phosphatase, domain 2"/>
    <property type="match status" value="1"/>
</dbReference>
<dbReference type="InterPro" id="IPR006439">
    <property type="entry name" value="HAD-SF_hydro_IA"/>
</dbReference>
<organism evidence="1 2">
    <name type="scientific">Pseudovibrio ascidiaceicola</name>
    <dbReference type="NCBI Taxonomy" id="285279"/>
    <lineage>
        <taxon>Bacteria</taxon>
        <taxon>Pseudomonadati</taxon>
        <taxon>Pseudomonadota</taxon>
        <taxon>Alphaproteobacteria</taxon>
        <taxon>Hyphomicrobiales</taxon>
        <taxon>Stappiaceae</taxon>
        <taxon>Pseudovibrio</taxon>
    </lineage>
</organism>
<evidence type="ECO:0000313" key="2">
    <source>
        <dbReference type="Proteomes" id="UP000199598"/>
    </source>
</evidence>
<dbReference type="PANTHER" id="PTHR43434:SF24">
    <property type="entry name" value="HYDROLASE-RELATED"/>
    <property type="match status" value="1"/>
</dbReference>
<dbReference type="SFLD" id="SFLDS00003">
    <property type="entry name" value="Haloacid_Dehalogenase"/>
    <property type="match status" value="1"/>
</dbReference>
<proteinExistence type="predicted"/>
<sequence length="226" mass="25212">MYLIVFDCDGTLADSQDNIMIGFTAAYRFVDLPMPSRDEILATVGLTLDVAFEQLLGRNDPDLIEQMVKGYQQIIWEMRSKGRDYDPLYEGAIDALRELDSREDVLLGIATGKHSRGMKHLISLHELEGLFTTMQTADVAPSKPNPGMIFQAMSETGVDLENTIMIGDTTFDMHMARNAGVKSVGVTWGYHSAEDVKSAGATYVINQFKELIPVLSEHFKWNKEVA</sequence>
<accession>A0A1I4EYV8</accession>
<dbReference type="InterPro" id="IPR023198">
    <property type="entry name" value="PGP-like_dom2"/>
</dbReference>
<dbReference type="Pfam" id="PF13419">
    <property type="entry name" value="HAD_2"/>
    <property type="match status" value="1"/>
</dbReference>
<dbReference type="EMBL" id="FOSK01000016">
    <property type="protein sequence ID" value="SFL09757.1"/>
    <property type="molecule type" value="Genomic_DNA"/>
</dbReference>
<dbReference type="RefSeq" id="WP_093523442.1">
    <property type="nucleotide sequence ID" value="NZ_FOSK01000016.1"/>
</dbReference>
<dbReference type="SUPFAM" id="SSF56784">
    <property type="entry name" value="HAD-like"/>
    <property type="match status" value="1"/>
</dbReference>
<protein>
    <submittedName>
        <fullName evidence="1">Phosphoglycolate phosphatase</fullName>
    </submittedName>
</protein>
<dbReference type="InterPro" id="IPR023214">
    <property type="entry name" value="HAD_sf"/>
</dbReference>
<dbReference type="Proteomes" id="UP000199598">
    <property type="component" value="Unassembled WGS sequence"/>
</dbReference>
<comment type="caution">
    <text evidence="1">The sequence shown here is derived from an EMBL/GenBank/DDBJ whole genome shotgun (WGS) entry which is preliminary data.</text>
</comment>
<evidence type="ECO:0000313" key="1">
    <source>
        <dbReference type="EMBL" id="SFL09757.1"/>
    </source>
</evidence>
<dbReference type="Gene3D" id="3.40.50.1000">
    <property type="entry name" value="HAD superfamily/HAD-like"/>
    <property type="match status" value="1"/>
</dbReference>
<dbReference type="InterPro" id="IPR036412">
    <property type="entry name" value="HAD-like_sf"/>
</dbReference>
<dbReference type="SFLD" id="SFLDG01129">
    <property type="entry name" value="C1.5:_HAD__Beta-PGM__Phosphata"/>
    <property type="match status" value="1"/>
</dbReference>
<gene>
    <name evidence="1" type="ORF">SAMN04488518_116103</name>
</gene>
<dbReference type="InterPro" id="IPR050155">
    <property type="entry name" value="HAD-like_hydrolase_sf"/>
</dbReference>
<dbReference type="NCBIfam" id="TIGR01549">
    <property type="entry name" value="HAD-SF-IA-v1"/>
    <property type="match status" value="1"/>
</dbReference>
<reference evidence="1 2" key="1">
    <citation type="submission" date="2016-10" db="EMBL/GenBank/DDBJ databases">
        <authorList>
            <person name="Varghese N."/>
            <person name="Submissions S."/>
        </authorList>
    </citation>
    <scope>NUCLEOTIDE SEQUENCE [LARGE SCALE GENOMIC DNA]</scope>
    <source>
        <strain evidence="1 2">DSM 16392</strain>
    </source>
</reference>
<keyword evidence="2" id="KW-1185">Reference proteome</keyword>
<dbReference type="SFLD" id="SFLDG01135">
    <property type="entry name" value="C1.5.6:_HAD__Beta-PGM__Phospha"/>
    <property type="match status" value="1"/>
</dbReference>
<dbReference type="InterPro" id="IPR041492">
    <property type="entry name" value="HAD_2"/>
</dbReference>